<sequence length="138" mass="15323">MTPKTASWRDTDKDGSTAGGFERETSGRSGRKNTKKRASSITDFVLKVKTIRDKLKAVGQVVSDNDLILSVLNGFGHEYDSIAMVITSQRCSMSLQEARYLFLNHEQRIAQLSSTTQLDIPTASANFIATHDQNDKRV</sequence>
<evidence type="ECO:0000313" key="2">
    <source>
        <dbReference type="EMBL" id="KAK2648831.1"/>
    </source>
</evidence>
<evidence type="ECO:0000256" key="1">
    <source>
        <dbReference type="SAM" id="MobiDB-lite"/>
    </source>
</evidence>
<feature type="compositionally biased region" description="Basic and acidic residues" evidence="1">
    <location>
        <begin position="7"/>
        <end position="26"/>
    </location>
</feature>
<protein>
    <submittedName>
        <fullName evidence="2">Uncharacterized protein</fullName>
    </submittedName>
</protein>
<keyword evidence="3" id="KW-1185">Reference proteome</keyword>
<reference evidence="2" key="1">
    <citation type="journal article" date="2023" name="Plant J.">
        <title>Genome sequences and population genomics provide insights into the demographic history, inbreeding, and mutation load of two 'living fossil' tree species of Dipteronia.</title>
        <authorList>
            <person name="Feng Y."/>
            <person name="Comes H.P."/>
            <person name="Chen J."/>
            <person name="Zhu S."/>
            <person name="Lu R."/>
            <person name="Zhang X."/>
            <person name="Li P."/>
            <person name="Qiu J."/>
            <person name="Olsen K.M."/>
            <person name="Qiu Y."/>
        </authorList>
    </citation>
    <scope>NUCLEOTIDE SEQUENCE</scope>
    <source>
        <strain evidence="2">KIB01</strain>
    </source>
</reference>
<name>A0AAD9U766_9ROSI</name>
<gene>
    <name evidence="2" type="ORF">Ddye_016320</name>
</gene>
<dbReference type="PANTHER" id="PTHR47481">
    <property type="match status" value="1"/>
</dbReference>
<proteinExistence type="predicted"/>
<evidence type="ECO:0000313" key="3">
    <source>
        <dbReference type="Proteomes" id="UP001280121"/>
    </source>
</evidence>
<accession>A0AAD9U766</accession>
<comment type="caution">
    <text evidence="2">The sequence shown here is derived from an EMBL/GenBank/DDBJ whole genome shotgun (WGS) entry which is preliminary data.</text>
</comment>
<dbReference type="Proteomes" id="UP001280121">
    <property type="component" value="Unassembled WGS sequence"/>
</dbReference>
<dbReference type="PANTHER" id="PTHR47481:SF22">
    <property type="entry name" value="RETROTRANSPOSON GAG DOMAIN-CONTAINING PROTEIN"/>
    <property type="match status" value="1"/>
</dbReference>
<feature type="region of interest" description="Disordered" evidence="1">
    <location>
        <begin position="1"/>
        <end position="38"/>
    </location>
</feature>
<feature type="compositionally biased region" description="Basic residues" evidence="1">
    <location>
        <begin position="29"/>
        <end position="38"/>
    </location>
</feature>
<organism evidence="2 3">
    <name type="scientific">Dipteronia dyeriana</name>
    <dbReference type="NCBI Taxonomy" id="168575"/>
    <lineage>
        <taxon>Eukaryota</taxon>
        <taxon>Viridiplantae</taxon>
        <taxon>Streptophyta</taxon>
        <taxon>Embryophyta</taxon>
        <taxon>Tracheophyta</taxon>
        <taxon>Spermatophyta</taxon>
        <taxon>Magnoliopsida</taxon>
        <taxon>eudicotyledons</taxon>
        <taxon>Gunneridae</taxon>
        <taxon>Pentapetalae</taxon>
        <taxon>rosids</taxon>
        <taxon>malvids</taxon>
        <taxon>Sapindales</taxon>
        <taxon>Sapindaceae</taxon>
        <taxon>Hippocastanoideae</taxon>
        <taxon>Acereae</taxon>
        <taxon>Dipteronia</taxon>
    </lineage>
</organism>
<dbReference type="AlphaFoldDB" id="A0AAD9U766"/>
<dbReference type="EMBL" id="JANJYI010000005">
    <property type="protein sequence ID" value="KAK2648831.1"/>
    <property type="molecule type" value="Genomic_DNA"/>
</dbReference>